<name>A0ABT3E2M3_9LACO</name>
<protein>
    <recommendedName>
        <fullName evidence="4">5-formyltetrahydrofolate cyclo-ligase</fullName>
        <ecNumber evidence="4">6.3.3.2</ecNumber>
    </recommendedName>
</protein>
<dbReference type="SUPFAM" id="SSF100950">
    <property type="entry name" value="NagB/RpiA/CoA transferase-like"/>
    <property type="match status" value="1"/>
</dbReference>
<gene>
    <name evidence="5" type="ORF">OIT44_00085</name>
</gene>
<proteinExistence type="inferred from homology"/>
<evidence type="ECO:0000313" key="6">
    <source>
        <dbReference type="Proteomes" id="UP001526225"/>
    </source>
</evidence>
<dbReference type="InterPro" id="IPR037171">
    <property type="entry name" value="NagB/RpiA_transferase-like"/>
</dbReference>
<dbReference type="EMBL" id="JAOZFE010000001">
    <property type="protein sequence ID" value="MCW0952494.1"/>
    <property type="molecule type" value="Genomic_DNA"/>
</dbReference>
<keyword evidence="3 4" id="KW-0067">ATP-binding</keyword>
<sequence length="186" mass="21178">METKQVIRKKAQAFYEQQSSTIRATLMQEMVKKVTVLPNWQEAEKIALTLAQNNELPTQLLIQTALLQKKEVYLPKVAPGRQLNFIRITEATEYEEHRFGMLEPIGDTLADINHLDLIVVPGLAFSRDGSRVGFGGGYYDRLLMKYPVVPTLGIVSAPFYFEEPIWQVDEFDQRVKQVLVIGAEHA</sequence>
<comment type="caution">
    <text evidence="5">The sequence shown here is derived from an EMBL/GenBank/DDBJ whole genome shotgun (WGS) entry which is preliminary data.</text>
</comment>
<evidence type="ECO:0000313" key="5">
    <source>
        <dbReference type="EMBL" id="MCW0952494.1"/>
    </source>
</evidence>
<evidence type="ECO:0000256" key="3">
    <source>
        <dbReference type="ARBA" id="ARBA00022840"/>
    </source>
</evidence>
<dbReference type="Gene3D" id="3.40.50.10420">
    <property type="entry name" value="NagB/RpiA/CoA transferase-like"/>
    <property type="match status" value="1"/>
</dbReference>
<dbReference type="PIRSF" id="PIRSF006806">
    <property type="entry name" value="FTHF_cligase"/>
    <property type="match status" value="1"/>
</dbReference>
<keyword evidence="2 4" id="KW-0547">Nucleotide-binding</keyword>
<keyword evidence="6" id="KW-1185">Reference proteome</keyword>
<dbReference type="InterPro" id="IPR024185">
    <property type="entry name" value="FTHF_cligase-like_sf"/>
</dbReference>
<dbReference type="InterPro" id="IPR002698">
    <property type="entry name" value="FTHF_cligase"/>
</dbReference>
<comment type="catalytic activity">
    <reaction evidence="4">
        <text>(6S)-5-formyl-5,6,7,8-tetrahydrofolate + ATP = (6R)-5,10-methenyltetrahydrofolate + ADP + phosphate</text>
        <dbReference type="Rhea" id="RHEA:10488"/>
        <dbReference type="ChEBI" id="CHEBI:30616"/>
        <dbReference type="ChEBI" id="CHEBI:43474"/>
        <dbReference type="ChEBI" id="CHEBI:57455"/>
        <dbReference type="ChEBI" id="CHEBI:57457"/>
        <dbReference type="ChEBI" id="CHEBI:456216"/>
        <dbReference type="EC" id="6.3.3.2"/>
    </reaction>
</comment>
<dbReference type="RefSeq" id="WP_213408761.1">
    <property type="nucleotide sequence ID" value="NZ_CP074441.1"/>
</dbReference>
<dbReference type="Pfam" id="PF01812">
    <property type="entry name" value="5-FTHF_cyc-lig"/>
    <property type="match status" value="1"/>
</dbReference>
<comment type="similarity">
    <text evidence="1 4">Belongs to the 5-formyltetrahydrofolate cyclo-ligase family.</text>
</comment>
<accession>A0ABT3E2M3</accession>
<comment type="cofactor">
    <cofactor evidence="4">
        <name>Mg(2+)</name>
        <dbReference type="ChEBI" id="CHEBI:18420"/>
    </cofactor>
</comment>
<organism evidence="5 6">
    <name type="scientific">Weissella ceti</name>
    <dbReference type="NCBI Taxonomy" id="759620"/>
    <lineage>
        <taxon>Bacteria</taxon>
        <taxon>Bacillati</taxon>
        <taxon>Bacillota</taxon>
        <taxon>Bacilli</taxon>
        <taxon>Lactobacillales</taxon>
        <taxon>Lactobacillaceae</taxon>
        <taxon>Weissella</taxon>
    </lineage>
</organism>
<dbReference type="GO" id="GO:0030272">
    <property type="term" value="F:5-formyltetrahydrofolate cyclo-ligase activity"/>
    <property type="evidence" value="ECO:0007669"/>
    <property type="project" value="UniProtKB-EC"/>
</dbReference>
<keyword evidence="4" id="KW-0479">Metal-binding</keyword>
<evidence type="ECO:0000256" key="1">
    <source>
        <dbReference type="ARBA" id="ARBA00010638"/>
    </source>
</evidence>
<dbReference type="NCBIfam" id="TIGR02727">
    <property type="entry name" value="MTHFS_bact"/>
    <property type="match status" value="1"/>
</dbReference>
<keyword evidence="5" id="KW-0436">Ligase</keyword>
<evidence type="ECO:0000256" key="2">
    <source>
        <dbReference type="ARBA" id="ARBA00022741"/>
    </source>
</evidence>
<dbReference type="PANTHER" id="PTHR23407">
    <property type="entry name" value="ATPASE INHIBITOR/5-FORMYLTETRAHYDROFOLATE CYCLO-LIGASE"/>
    <property type="match status" value="1"/>
</dbReference>
<dbReference type="PANTHER" id="PTHR23407:SF1">
    <property type="entry name" value="5-FORMYLTETRAHYDROFOLATE CYCLO-LIGASE"/>
    <property type="match status" value="1"/>
</dbReference>
<keyword evidence="4" id="KW-0460">Magnesium</keyword>
<evidence type="ECO:0000256" key="4">
    <source>
        <dbReference type="RuleBase" id="RU361279"/>
    </source>
</evidence>
<dbReference type="Proteomes" id="UP001526225">
    <property type="component" value="Unassembled WGS sequence"/>
</dbReference>
<reference evidence="5 6" key="1">
    <citation type="submission" date="2022-10" db="EMBL/GenBank/DDBJ databases">
        <title>Weissella fermenti sp. nov., isolated from fermented cabbage.</title>
        <authorList>
            <person name="Lee J.K."/>
            <person name="Baek J.H."/>
            <person name="Choi D.G."/>
            <person name="Kim J.M."/>
            <person name="Jeon C.O."/>
        </authorList>
    </citation>
    <scope>NUCLEOTIDE SEQUENCE [LARGE SCALE GENOMIC DNA]</scope>
    <source>
        <strain evidence="5 6">KACC 18534</strain>
    </source>
</reference>
<dbReference type="EC" id="6.3.3.2" evidence="4"/>